<feature type="domain" description="Integral membrane bound transporter" evidence="9">
    <location>
        <begin position="676"/>
        <end position="807"/>
    </location>
</feature>
<dbReference type="InterPro" id="IPR018820">
    <property type="entry name" value="BRE4-related_DUF2421"/>
</dbReference>
<dbReference type="Pfam" id="PF10337">
    <property type="entry name" value="ArAE_2_N"/>
    <property type="match status" value="1"/>
</dbReference>
<gene>
    <name evidence="10" type="ORF">CC85DRAFT_328300</name>
</gene>
<dbReference type="PANTHER" id="PTHR37994:SF3">
    <property type="entry name" value="ER TRANSPORTER 6TM N-TERMINAL DOMAIN-CONTAINING PROTEIN"/>
    <property type="match status" value="1"/>
</dbReference>
<protein>
    <recommendedName>
        <fullName evidence="12">ER transporter 6TM N-terminal domain-containing protein</fullName>
    </recommendedName>
</protein>
<evidence type="ECO:0000256" key="4">
    <source>
        <dbReference type="ARBA" id="ARBA00023136"/>
    </source>
</evidence>
<sequence length="1078" mass="116980">MKEKERGVALNGDGLNSADHGDHTHGHARSPSATPTERRPTTTTTTATASTSPAPKSKLASLLPPWLMTALKTKRTWKNWARSMIALFVATLLMVITPTSKALGSSATFFALIACAMLPPMMPVSILIFALITLGLGMLLGWAWGVAAWAAAHSVRDQARLQTAMQGVQAQAQASGADPRAANQAAIFHGVFLDPGVSAVHGVFIFIGAYFLGWVRATRPKLTLLAIYGTILLDMNSTFGPLFPNPYYMLATALLKPAAAYMAVAIACAVLFFPQSLSHLVLSGLVQGTYRPMLALLRLQERILTTDPTQHEEWHALAEEARGLAKGYVAAYSDIAGQAKMLQIEVTRGRISAGQLTEVINRTRALIAASVGLGTVVGMVDERDRALKAQVENPLPYATSRSKNMYERVITSEKGAGSNLEDLLPELKAETADLRAAAEGAFAGGIDFLDVINNSRWKKTPKSLPGPEARQANLARLRASLATFRASGNSMALERFRTHFDADTGRLLEWEGKAGGGSPRGLFRCFQFTATLTGFCLALIDWLELLELIELGTPANKFQFPGKFVQEVVRTVNDSSAQGEVTGLSARGDVVDGHDDDDDDTLSHDRGADRKPKYGARDPDAGPPRNALQKVGRVVSAMVRAATGVNGIFALKYGIVSVAFWVPSVCPSSAAFYYRNRGLWALIMAQTGLGVYAGEQVFVFVQRMSGTCAGIVVGMVLWYIGAQRGMGNAYGVTAAFVVGMSPFLFLRIVAPPQVQSFFVMMAVTSAFVVGYSWVDNHTVSSANQGVGYTLAGRRALLVIIGFAGAFIMILIPRPISAKKVVRQSMAKNIGALGDMYALELASLEAARTERGDAASRRAKHRDHFLRIFSRLQTLHQRLAYASFEPAIRGPWPRAQYEKLIFIQESMLASSALLTAAYSQLEPEWCERITDRSDLMHPAFVADLVSLFALLRHSLRQATPLPPVLPIFERLSYHRTYRHALRRAARLETGAPADSRDAPVESGLMPQESSALVSLEGDLTWSNAHNEQFTLYATALIALSHFIGGLNSLHATVLELVGEREIDGFAEAQERWARAEMSV</sequence>
<dbReference type="GeneID" id="28987282"/>
<keyword evidence="2 6" id="KW-0812">Transmembrane</keyword>
<dbReference type="EMBL" id="KQ087207">
    <property type="protein sequence ID" value="KLT42229.1"/>
    <property type="molecule type" value="Genomic_DNA"/>
</dbReference>
<dbReference type="InterPro" id="IPR049453">
    <property type="entry name" value="Memb_transporter_dom"/>
</dbReference>
<evidence type="ECO:0000256" key="3">
    <source>
        <dbReference type="ARBA" id="ARBA00022989"/>
    </source>
</evidence>
<dbReference type="STRING" id="879819.A0A0J1B3K4"/>
<evidence type="ECO:0000259" key="8">
    <source>
        <dbReference type="Pfam" id="PF10337"/>
    </source>
</evidence>
<evidence type="ECO:0000259" key="7">
    <source>
        <dbReference type="Pfam" id="PF10334"/>
    </source>
</evidence>
<dbReference type="InterPro" id="IPR018823">
    <property type="entry name" value="ArAE_2_N"/>
</dbReference>
<dbReference type="GO" id="GO:0016020">
    <property type="term" value="C:membrane"/>
    <property type="evidence" value="ECO:0007669"/>
    <property type="project" value="UniProtKB-SubCell"/>
</dbReference>
<feature type="transmembrane region" description="Helical" evidence="6">
    <location>
        <begin position="222"/>
        <end position="243"/>
    </location>
</feature>
<feature type="transmembrane region" description="Helical" evidence="6">
    <location>
        <begin position="729"/>
        <end position="750"/>
    </location>
</feature>
<dbReference type="AlphaFoldDB" id="A0A0J1B3K4"/>
<feature type="transmembrane region" description="Helical" evidence="6">
    <location>
        <begin position="80"/>
        <end position="96"/>
    </location>
</feature>
<keyword evidence="3 6" id="KW-1133">Transmembrane helix</keyword>
<dbReference type="OrthoDB" id="2274698at2759"/>
<feature type="domain" description="DUF2421" evidence="7">
    <location>
        <begin position="812"/>
        <end position="1058"/>
    </location>
</feature>
<keyword evidence="11" id="KW-1185">Reference proteome</keyword>
<feature type="domain" description="Putative ER transporter 6TM N-terminal" evidence="8">
    <location>
        <begin position="63"/>
        <end position="396"/>
    </location>
</feature>
<evidence type="ECO:0000256" key="2">
    <source>
        <dbReference type="ARBA" id="ARBA00022692"/>
    </source>
</evidence>
<evidence type="ECO:0008006" key="12">
    <source>
        <dbReference type="Google" id="ProtNLM"/>
    </source>
</evidence>
<proteinExistence type="predicted"/>
<feature type="region of interest" description="Disordered" evidence="5">
    <location>
        <begin position="586"/>
        <end position="625"/>
    </location>
</feature>
<name>A0A0J1B3K4_9TREE</name>
<feature type="compositionally biased region" description="Low complexity" evidence="5">
    <location>
        <begin position="29"/>
        <end position="55"/>
    </location>
</feature>
<dbReference type="PANTHER" id="PTHR37994">
    <property type="entry name" value="ARAE_2_N DOMAIN-CONTAINING PROTEIN-RELATED"/>
    <property type="match status" value="1"/>
</dbReference>
<feature type="transmembrane region" description="Helical" evidence="6">
    <location>
        <begin position="756"/>
        <end position="774"/>
    </location>
</feature>
<feature type="transmembrane region" description="Helical" evidence="6">
    <location>
        <begin position="700"/>
        <end position="722"/>
    </location>
</feature>
<evidence type="ECO:0000313" key="11">
    <source>
        <dbReference type="Proteomes" id="UP000053611"/>
    </source>
</evidence>
<reference evidence="10 11" key="1">
    <citation type="submission" date="2015-03" db="EMBL/GenBank/DDBJ databases">
        <title>Genomics and transcriptomics of the oil-accumulating basidiomycete yeast T. oleaginosus allow insights into substrate utilization and the diverse evolutionary trajectories of mating systems in fungi.</title>
        <authorList>
            <consortium name="DOE Joint Genome Institute"/>
            <person name="Kourist R."/>
            <person name="Kracht O."/>
            <person name="Bracharz F."/>
            <person name="Lipzen A."/>
            <person name="Nolan M."/>
            <person name="Ohm R."/>
            <person name="Grigoriev I."/>
            <person name="Sun S."/>
            <person name="Heitman J."/>
            <person name="Bruck T."/>
            <person name="Nowrousian M."/>
        </authorList>
    </citation>
    <scope>NUCLEOTIDE SEQUENCE [LARGE SCALE GENOMIC DNA]</scope>
    <source>
        <strain evidence="10 11">IBC0246</strain>
    </source>
</reference>
<dbReference type="RefSeq" id="XP_018278720.1">
    <property type="nucleotide sequence ID" value="XM_018426679.1"/>
</dbReference>
<evidence type="ECO:0000259" key="9">
    <source>
        <dbReference type="Pfam" id="PF13515"/>
    </source>
</evidence>
<dbReference type="Pfam" id="PF13515">
    <property type="entry name" value="FUSC_2"/>
    <property type="match status" value="1"/>
</dbReference>
<evidence type="ECO:0000313" key="10">
    <source>
        <dbReference type="EMBL" id="KLT42229.1"/>
    </source>
</evidence>
<feature type="transmembrane region" description="Helical" evidence="6">
    <location>
        <begin position="126"/>
        <end position="152"/>
    </location>
</feature>
<comment type="subcellular location">
    <subcellularLocation>
        <location evidence="1">Membrane</location>
        <topology evidence="1">Multi-pass membrane protein</topology>
    </subcellularLocation>
</comment>
<feature type="compositionally biased region" description="Basic and acidic residues" evidence="5">
    <location>
        <begin position="601"/>
        <end position="620"/>
    </location>
</feature>
<accession>A0A0J1B3K4</accession>
<organism evidence="10 11">
    <name type="scientific">Cutaneotrichosporon oleaginosum</name>
    <dbReference type="NCBI Taxonomy" id="879819"/>
    <lineage>
        <taxon>Eukaryota</taxon>
        <taxon>Fungi</taxon>
        <taxon>Dikarya</taxon>
        <taxon>Basidiomycota</taxon>
        <taxon>Agaricomycotina</taxon>
        <taxon>Tremellomycetes</taxon>
        <taxon>Trichosporonales</taxon>
        <taxon>Trichosporonaceae</taxon>
        <taxon>Cutaneotrichosporon</taxon>
    </lineage>
</organism>
<feature type="transmembrane region" description="Helical" evidence="6">
    <location>
        <begin position="102"/>
        <end position="119"/>
    </location>
</feature>
<feature type="transmembrane region" description="Helical" evidence="6">
    <location>
        <begin position="795"/>
        <end position="815"/>
    </location>
</feature>
<evidence type="ECO:0000256" key="5">
    <source>
        <dbReference type="SAM" id="MobiDB-lite"/>
    </source>
</evidence>
<keyword evidence="4 6" id="KW-0472">Membrane</keyword>
<dbReference type="Pfam" id="PF10334">
    <property type="entry name" value="BRE4"/>
    <property type="match status" value="1"/>
</dbReference>
<evidence type="ECO:0000256" key="6">
    <source>
        <dbReference type="SAM" id="Phobius"/>
    </source>
</evidence>
<feature type="transmembrane region" description="Helical" evidence="6">
    <location>
        <begin position="249"/>
        <end position="273"/>
    </location>
</feature>
<feature type="region of interest" description="Disordered" evidence="5">
    <location>
        <begin position="1"/>
        <end position="57"/>
    </location>
</feature>
<evidence type="ECO:0000256" key="1">
    <source>
        <dbReference type="ARBA" id="ARBA00004141"/>
    </source>
</evidence>
<feature type="transmembrane region" description="Helical" evidence="6">
    <location>
        <begin position="198"/>
        <end position="215"/>
    </location>
</feature>
<dbReference type="Proteomes" id="UP000053611">
    <property type="component" value="Unassembled WGS sequence"/>
</dbReference>